<organism evidence="1 2">
    <name type="scientific">Sphingobacterium mizutaii</name>
    <dbReference type="NCBI Taxonomy" id="1010"/>
    <lineage>
        <taxon>Bacteria</taxon>
        <taxon>Pseudomonadati</taxon>
        <taxon>Bacteroidota</taxon>
        <taxon>Sphingobacteriia</taxon>
        <taxon>Sphingobacteriales</taxon>
        <taxon>Sphingobacteriaceae</taxon>
        <taxon>Sphingobacterium</taxon>
    </lineage>
</organism>
<dbReference type="Proteomes" id="UP000215355">
    <property type="component" value="Chromosome 1"/>
</dbReference>
<gene>
    <name evidence="1" type="ORF">SAMEA4412673_02621</name>
</gene>
<sequence length="298" mass="34727">MTVFEAKAKLERISEKPDWIEQSVKELNSLVVNNQNKFAYDFLIALVEKIELEEHKIMYSSKNKKLLLKLDKMMEDIKSKTFKKVLIKMISNVKHILNENIVYYGSITADKKFFKATADQINEIVFNRLGFDKNGKIVREGYMQGLFDSPEVGEKLKDFVRQGMASKSEFESFRKGLRTLIEGEPDRMGIFERFYRNYAYDTYSQVDALQSKLLSEELELKYFIYNGGIIKTSRSFCIRKNGQVFSTDEAKKWESEEDNNAKPPNYDPLIHRGGYGCRHSIDYISEEMAFALRPDLVI</sequence>
<dbReference type="AlphaFoldDB" id="A0AAJ4XEF2"/>
<reference evidence="1 2" key="1">
    <citation type="submission" date="2017-06" db="EMBL/GenBank/DDBJ databases">
        <authorList>
            <consortium name="Pathogen Informatics"/>
        </authorList>
    </citation>
    <scope>NUCLEOTIDE SEQUENCE [LARGE SCALE GENOMIC DNA]</scope>
    <source>
        <strain evidence="1 2">NCTC12149</strain>
    </source>
</reference>
<evidence type="ECO:0000313" key="1">
    <source>
        <dbReference type="EMBL" id="SNV52128.1"/>
    </source>
</evidence>
<protein>
    <submittedName>
        <fullName evidence="1">Uncharacterized protein</fullName>
    </submittedName>
</protein>
<accession>A0AAJ4XEF2</accession>
<dbReference type="KEGG" id="smiz:4412673_02621"/>
<dbReference type="RefSeq" id="WP_093097523.1">
    <property type="nucleotide sequence ID" value="NZ_FNGK01000001.1"/>
</dbReference>
<name>A0AAJ4XEF2_9SPHI</name>
<dbReference type="EMBL" id="LT906468">
    <property type="protein sequence ID" value="SNV52128.1"/>
    <property type="molecule type" value="Genomic_DNA"/>
</dbReference>
<proteinExistence type="predicted"/>
<evidence type="ECO:0000313" key="2">
    <source>
        <dbReference type="Proteomes" id="UP000215355"/>
    </source>
</evidence>